<feature type="domain" description="Endonuclease/exonuclease/phosphatase" evidence="11">
    <location>
        <begin position="397"/>
        <end position="635"/>
    </location>
</feature>
<dbReference type="Pfam" id="PF03372">
    <property type="entry name" value="Exo_endo_phos"/>
    <property type="match status" value="1"/>
</dbReference>
<dbReference type="GO" id="GO:0046872">
    <property type="term" value="F:metal ion binding"/>
    <property type="evidence" value="ECO:0007669"/>
    <property type="project" value="UniProtKB-KW"/>
</dbReference>
<keyword evidence="6" id="KW-0227">DNA damage</keyword>
<comment type="caution">
    <text evidence="12">The sequence shown here is derived from an EMBL/GenBank/DDBJ whole genome shotgun (WGS) entry which is preliminary data.</text>
</comment>
<dbReference type="GO" id="GO:0005737">
    <property type="term" value="C:cytoplasm"/>
    <property type="evidence" value="ECO:0007669"/>
    <property type="project" value="TreeGrafter"/>
</dbReference>
<evidence type="ECO:0000256" key="6">
    <source>
        <dbReference type="ARBA" id="ARBA00022763"/>
    </source>
</evidence>
<dbReference type="GO" id="GO:0006302">
    <property type="term" value="P:double-strand break repair"/>
    <property type="evidence" value="ECO:0007669"/>
    <property type="project" value="TreeGrafter"/>
</dbReference>
<evidence type="ECO:0000256" key="3">
    <source>
        <dbReference type="ARBA" id="ARBA00004322"/>
    </source>
</evidence>
<dbReference type="GO" id="GO:0070260">
    <property type="term" value="F:5'-tyrosyl-DNA phosphodiesterase activity"/>
    <property type="evidence" value="ECO:0007669"/>
    <property type="project" value="TreeGrafter"/>
</dbReference>
<dbReference type="AlphaFoldDB" id="A0A812SRX3"/>
<keyword evidence="13" id="KW-1185">Reference proteome</keyword>
<evidence type="ECO:0000256" key="10">
    <source>
        <dbReference type="ARBA" id="ARBA00023242"/>
    </source>
</evidence>
<evidence type="ECO:0000256" key="1">
    <source>
        <dbReference type="ARBA" id="ARBA00001936"/>
    </source>
</evidence>
<protein>
    <recommendedName>
        <fullName evidence="11">Endonuclease/exonuclease/phosphatase domain-containing protein</fullName>
    </recommendedName>
</protein>
<dbReference type="InterPro" id="IPR005135">
    <property type="entry name" value="Endo/exonuclease/phosphatase"/>
</dbReference>
<dbReference type="GO" id="GO:0004518">
    <property type="term" value="F:nuclease activity"/>
    <property type="evidence" value="ECO:0007669"/>
    <property type="project" value="UniProtKB-KW"/>
</dbReference>
<keyword evidence="8" id="KW-0460">Magnesium</keyword>
<keyword evidence="7" id="KW-0378">Hydrolase</keyword>
<comment type="subcellular location">
    <subcellularLocation>
        <location evidence="3">Nucleus</location>
        <location evidence="3">PML body</location>
    </subcellularLocation>
</comment>
<evidence type="ECO:0000256" key="7">
    <source>
        <dbReference type="ARBA" id="ARBA00022801"/>
    </source>
</evidence>
<evidence type="ECO:0000259" key="11">
    <source>
        <dbReference type="Pfam" id="PF03372"/>
    </source>
</evidence>
<name>A0A812SRX3_9DINO</name>
<evidence type="ECO:0000256" key="2">
    <source>
        <dbReference type="ARBA" id="ARBA00001946"/>
    </source>
</evidence>
<sequence>MDLMELWRSSMEAIRLDLSDAEVQLRCFQRVRPSVYDWDRYSCLSVGPPIQQRFRQIVNVCRDWEKLSWNWRVSTEELRDGLRNLSLRHGVPSGSWGFLLPPEEMNQVWPYIAEKCFRRELGIGAVVEDVVEDEEDGEEMICKVFVENSYDPEETEQVKNSLLAILQSLVTEVEIELVPDVYMYCELYVENSPNTLSALEVCKMKGLPSLPSLPKESQYDHVQVAALSQAIEAGSLDSTLGDASQQDLLNSIHFVALQQEETPVPIVTLCAALPTTWHQELTKKVLRSISGLVKPKSAVFFGMKSKVFDKQEFLRLHTANFDFLADLCLHGVADPGHAASFVRRLLSEATNAILPRHATWAFLLQNLDKLLEKLPQHFGILLPFRSPEISAKQLRILSLNVWFEQRDRELRTAILLSTLRKLGPAICCLQEVTPKVARDIEHAFPSWSSSNLLGLEGEYGVMILASPGLSVRFSCHSLPTDMDRQLLVAEFDGLSVGTVHLESLDNQDVRESQLAVCAEVMEQWPDMILVGDFNFLVEKQARRGLNKLPQFVDLWPSLREEPGNTWRSHGKNKRRNRLDRVLTKLSRWQPVDIELMFEQPQDPGAEILALLPSMQSNSACIHPDVSTHPAYVSDHCGLLATIEQLTSCAVSESHRPGA</sequence>
<comment type="cofactor">
    <cofactor evidence="1">
        <name>Mn(2+)</name>
        <dbReference type="ChEBI" id="CHEBI:29035"/>
    </cofactor>
</comment>
<dbReference type="Gene3D" id="3.30.760.10">
    <property type="entry name" value="RNA Cap, Translation Initiation Factor Eif4e"/>
    <property type="match status" value="1"/>
</dbReference>
<dbReference type="InterPro" id="IPR023398">
    <property type="entry name" value="TIF_eIF4e-like"/>
</dbReference>
<evidence type="ECO:0000256" key="5">
    <source>
        <dbReference type="ARBA" id="ARBA00022723"/>
    </source>
</evidence>
<evidence type="ECO:0000313" key="12">
    <source>
        <dbReference type="EMBL" id="CAE7489444.1"/>
    </source>
</evidence>
<dbReference type="SUPFAM" id="SSF56219">
    <property type="entry name" value="DNase I-like"/>
    <property type="match status" value="1"/>
</dbReference>
<reference evidence="12" key="1">
    <citation type="submission" date="2021-02" db="EMBL/GenBank/DDBJ databases">
        <authorList>
            <person name="Dougan E. K."/>
            <person name="Rhodes N."/>
            <person name="Thang M."/>
            <person name="Chan C."/>
        </authorList>
    </citation>
    <scope>NUCLEOTIDE SEQUENCE</scope>
</reference>
<dbReference type="SUPFAM" id="SSF55418">
    <property type="entry name" value="eIF4e-like"/>
    <property type="match status" value="1"/>
</dbReference>
<dbReference type="GO" id="GO:0003697">
    <property type="term" value="F:single-stranded DNA binding"/>
    <property type="evidence" value="ECO:0007669"/>
    <property type="project" value="TreeGrafter"/>
</dbReference>
<keyword evidence="10" id="KW-0539">Nucleus</keyword>
<dbReference type="PANTHER" id="PTHR15822">
    <property type="entry name" value="TRAF AND TNF RECEPTOR-ASSOCIATED PROTEIN"/>
    <property type="match status" value="1"/>
</dbReference>
<keyword evidence="9" id="KW-0234">DNA repair</keyword>
<organism evidence="12 13">
    <name type="scientific">Symbiodinium natans</name>
    <dbReference type="NCBI Taxonomy" id="878477"/>
    <lineage>
        <taxon>Eukaryota</taxon>
        <taxon>Sar</taxon>
        <taxon>Alveolata</taxon>
        <taxon>Dinophyceae</taxon>
        <taxon>Suessiales</taxon>
        <taxon>Symbiodiniaceae</taxon>
        <taxon>Symbiodinium</taxon>
    </lineage>
</organism>
<dbReference type="EMBL" id="CAJNDS010002470">
    <property type="protein sequence ID" value="CAE7489444.1"/>
    <property type="molecule type" value="Genomic_DNA"/>
</dbReference>
<dbReference type="Proteomes" id="UP000604046">
    <property type="component" value="Unassembled WGS sequence"/>
</dbReference>
<keyword evidence="5" id="KW-0479">Metal-binding</keyword>
<evidence type="ECO:0000256" key="4">
    <source>
        <dbReference type="ARBA" id="ARBA00022722"/>
    </source>
</evidence>
<dbReference type="InterPro" id="IPR036691">
    <property type="entry name" value="Endo/exonu/phosph_ase_sf"/>
</dbReference>
<evidence type="ECO:0000313" key="13">
    <source>
        <dbReference type="Proteomes" id="UP000604046"/>
    </source>
</evidence>
<keyword evidence="4" id="KW-0540">Nuclease</keyword>
<dbReference type="Gene3D" id="3.60.10.10">
    <property type="entry name" value="Endonuclease/exonuclease/phosphatase"/>
    <property type="match status" value="1"/>
</dbReference>
<comment type="cofactor">
    <cofactor evidence="2">
        <name>Mg(2+)</name>
        <dbReference type="ChEBI" id="CHEBI:18420"/>
    </cofactor>
</comment>
<accession>A0A812SRX3</accession>
<proteinExistence type="predicted"/>
<dbReference type="Pfam" id="PF08939">
    <property type="entry name" value="Bles03"/>
    <property type="match status" value="1"/>
</dbReference>
<evidence type="ECO:0000256" key="8">
    <source>
        <dbReference type="ARBA" id="ARBA00022842"/>
    </source>
</evidence>
<dbReference type="PANTHER" id="PTHR15822:SF4">
    <property type="entry name" value="TYROSYL-DNA PHOSPHODIESTERASE 2"/>
    <property type="match status" value="1"/>
</dbReference>
<evidence type="ECO:0000256" key="9">
    <source>
        <dbReference type="ARBA" id="ARBA00023204"/>
    </source>
</evidence>
<gene>
    <name evidence="12" type="ORF">SNAT2548_LOCUS27446</name>
</gene>
<dbReference type="InterPro" id="IPR015034">
    <property type="entry name" value="Bles03"/>
</dbReference>
<dbReference type="InterPro" id="IPR051547">
    <property type="entry name" value="TDP2-like"/>
</dbReference>